<protein>
    <submittedName>
        <fullName evidence="2">Uncharacterized protein</fullName>
    </submittedName>
</protein>
<keyword evidence="3" id="KW-1185">Reference proteome</keyword>
<dbReference type="EMBL" id="JAWDGP010008105">
    <property type="protein sequence ID" value="KAK3691093.1"/>
    <property type="molecule type" value="Genomic_DNA"/>
</dbReference>
<gene>
    <name evidence="2" type="ORF">RRG08_049397</name>
</gene>
<dbReference type="Proteomes" id="UP001283361">
    <property type="component" value="Unassembled WGS sequence"/>
</dbReference>
<evidence type="ECO:0000313" key="3">
    <source>
        <dbReference type="Proteomes" id="UP001283361"/>
    </source>
</evidence>
<accession>A0AAE0XE64</accession>
<comment type="caution">
    <text evidence="2">The sequence shown here is derived from an EMBL/GenBank/DDBJ whole genome shotgun (WGS) entry which is preliminary data.</text>
</comment>
<evidence type="ECO:0000313" key="2">
    <source>
        <dbReference type="EMBL" id="KAK3691093.1"/>
    </source>
</evidence>
<organism evidence="2 3">
    <name type="scientific">Elysia crispata</name>
    <name type="common">lettuce slug</name>
    <dbReference type="NCBI Taxonomy" id="231223"/>
    <lineage>
        <taxon>Eukaryota</taxon>
        <taxon>Metazoa</taxon>
        <taxon>Spiralia</taxon>
        <taxon>Lophotrochozoa</taxon>
        <taxon>Mollusca</taxon>
        <taxon>Gastropoda</taxon>
        <taxon>Heterobranchia</taxon>
        <taxon>Euthyneura</taxon>
        <taxon>Panpulmonata</taxon>
        <taxon>Sacoglossa</taxon>
        <taxon>Placobranchoidea</taxon>
        <taxon>Plakobranchidae</taxon>
        <taxon>Elysia</taxon>
    </lineage>
</organism>
<feature type="region of interest" description="Disordered" evidence="1">
    <location>
        <begin position="16"/>
        <end position="40"/>
    </location>
</feature>
<reference evidence="2" key="1">
    <citation type="journal article" date="2023" name="G3 (Bethesda)">
        <title>A reference genome for the long-term kleptoplast-retaining sea slug Elysia crispata morphotype clarki.</title>
        <authorList>
            <person name="Eastman K.E."/>
            <person name="Pendleton A.L."/>
            <person name="Shaikh M.A."/>
            <person name="Suttiyut T."/>
            <person name="Ogas R."/>
            <person name="Tomko P."/>
            <person name="Gavelis G."/>
            <person name="Widhalm J.R."/>
            <person name="Wisecaver J.H."/>
        </authorList>
    </citation>
    <scope>NUCLEOTIDE SEQUENCE</scope>
    <source>
        <strain evidence="2">ECLA1</strain>
    </source>
</reference>
<dbReference type="AlphaFoldDB" id="A0AAE0XE64"/>
<proteinExistence type="predicted"/>
<name>A0AAE0XE64_9GAST</name>
<sequence>MFDRSLADCGLPRPALASQASFPVPSHGIPTLGQRGGDNNNNCLSSWTLDGSGSFATNLSVSPSCGNPHTIQTMQSSVPG</sequence>
<evidence type="ECO:0000256" key="1">
    <source>
        <dbReference type="SAM" id="MobiDB-lite"/>
    </source>
</evidence>